<feature type="compositionally biased region" description="Basic and acidic residues" evidence="2">
    <location>
        <begin position="79"/>
        <end position="102"/>
    </location>
</feature>
<dbReference type="AlphaFoldDB" id="A0AAD7PLT7"/>
<feature type="compositionally biased region" description="Polar residues" evidence="2">
    <location>
        <begin position="67"/>
        <end position="78"/>
    </location>
</feature>
<dbReference type="InterPro" id="IPR004252">
    <property type="entry name" value="Probable_transposase_24"/>
</dbReference>
<dbReference type="PANTHER" id="PTHR33157:SF12">
    <property type="entry name" value="TRANSPOSASE TNP1_EN_SPM-LIKE DOMAIN-CONTAINING PROTEIN"/>
    <property type="match status" value="1"/>
</dbReference>
<dbReference type="Pfam" id="PF03004">
    <property type="entry name" value="Transposase_24"/>
    <property type="match status" value="1"/>
</dbReference>
<organism evidence="3 4">
    <name type="scientific">Quillaja saponaria</name>
    <name type="common">Soap bark tree</name>
    <dbReference type="NCBI Taxonomy" id="32244"/>
    <lineage>
        <taxon>Eukaryota</taxon>
        <taxon>Viridiplantae</taxon>
        <taxon>Streptophyta</taxon>
        <taxon>Embryophyta</taxon>
        <taxon>Tracheophyta</taxon>
        <taxon>Spermatophyta</taxon>
        <taxon>Magnoliopsida</taxon>
        <taxon>eudicotyledons</taxon>
        <taxon>Gunneridae</taxon>
        <taxon>Pentapetalae</taxon>
        <taxon>rosids</taxon>
        <taxon>fabids</taxon>
        <taxon>Fabales</taxon>
        <taxon>Quillajaceae</taxon>
        <taxon>Quillaja</taxon>
    </lineage>
</organism>
<accession>A0AAD7PLT7</accession>
<name>A0AAD7PLT7_QUISA</name>
<proteinExistence type="predicted"/>
<keyword evidence="4" id="KW-1185">Reference proteome</keyword>
<evidence type="ECO:0000256" key="2">
    <source>
        <dbReference type="SAM" id="MobiDB-lite"/>
    </source>
</evidence>
<dbReference type="GO" id="GO:0032196">
    <property type="term" value="P:transposition"/>
    <property type="evidence" value="ECO:0007669"/>
    <property type="project" value="InterPro"/>
</dbReference>
<feature type="compositionally biased region" description="Polar residues" evidence="2">
    <location>
        <begin position="39"/>
        <end position="49"/>
    </location>
</feature>
<dbReference type="Proteomes" id="UP001163823">
    <property type="component" value="Chromosome 8"/>
</dbReference>
<reference evidence="3" key="1">
    <citation type="journal article" date="2023" name="Science">
        <title>Elucidation of the pathway for biosynthesis of saponin adjuvants from the soapbark tree.</title>
        <authorList>
            <person name="Reed J."/>
            <person name="Orme A."/>
            <person name="El-Demerdash A."/>
            <person name="Owen C."/>
            <person name="Martin L.B.B."/>
            <person name="Misra R.C."/>
            <person name="Kikuchi S."/>
            <person name="Rejzek M."/>
            <person name="Martin A.C."/>
            <person name="Harkess A."/>
            <person name="Leebens-Mack J."/>
            <person name="Louveau T."/>
            <person name="Stephenson M.J."/>
            <person name="Osbourn A."/>
        </authorList>
    </citation>
    <scope>NUCLEOTIDE SEQUENCE</scope>
    <source>
        <strain evidence="3">S10</strain>
    </source>
</reference>
<feature type="coiled-coil region" evidence="1">
    <location>
        <begin position="429"/>
        <end position="460"/>
    </location>
</feature>
<feature type="compositionally biased region" description="Polar residues" evidence="2">
    <location>
        <begin position="10"/>
        <end position="32"/>
    </location>
</feature>
<evidence type="ECO:0000256" key="1">
    <source>
        <dbReference type="SAM" id="Coils"/>
    </source>
</evidence>
<feature type="region of interest" description="Disordered" evidence="2">
    <location>
        <begin position="1"/>
        <end position="152"/>
    </location>
</feature>
<evidence type="ECO:0000313" key="4">
    <source>
        <dbReference type="Proteomes" id="UP001163823"/>
    </source>
</evidence>
<feature type="compositionally biased region" description="Polar residues" evidence="2">
    <location>
        <begin position="103"/>
        <end position="125"/>
    </location>
</feature>
<keyword evidence="1" id="KW-0175">Coiled coil</keyword>
<gene>
    <name evidence="3" type="ORF">O6P43_020423</name>
</gene>
<dbReference type="InterPro" id="IPR039266">
    <property type="entry name" value="EN-1/SPM"/>
</dbReference>
<evidence type="ECO:0000313" key="3">
    <source>
        <dbReference type="EMBL" id="KAJ7959907.1"/>
    </source>
</evidence>
<sequence length="505" mass="56938">MVRRKHGFSSEKSYGINTTPLSRPGTISTPQSKRVIDSTPRSRCGTYSTLGLRHGATSRSQHRSSLPRRSTIPSSRASSETRPKQGGEKDTRRIEEDTHRSDSTSGSFPQGCSGDDQSPLCTSGDISAARDPASNLRAPRGCAQLDTPPEDPNDRLLIHIISDKAFDLPQTVRTITSIILAHMPGPVPFWSEYPQGTKDLCFHQFLTYYRFETPLEEEEAKPVFQKIAARRYKDQLCGARSDAMKKCKTTDILRCEGWMPNWIKPEYWRGLLQIWSTPEWQRRSVRGSQNRLSGEDSVVRHAGGSISVLQHKEKMRRETGKDPSVIEVFDRMHKKKKTGEFVNQKAKSTYEEYQRQIIGKYGEDPNGHPEFDEDIWLKVTGGVKKGGKVYGCGNAGAAQVLFGDRVSSSLTLTGSSTTSYHDSNTTQQIIELKLELETQKRESNKKIEEMSKMMNLLMQKLGVNPSTMAQPSSLPPTQTEEFPAALRSIKRRRSRRKNITVYQNH</sequence>
<protein>
    <submittedName>
        <fullName evidence="3">Transposase, Ptta/En/Spm, plant</fullName>
    </submittedName>
</protein>
<dbReference type="EMBL" id="JARAOO010000008">
    <property type="protein sequence ID" value="KAJ7959907.1"/>
    <property type="molecule type" value="Genomic_DNA"/>
</dbReference>
<comment type="caution">
    <text evidence="3">The sequence shown here is derived from an EMBL/GenBank/DDBJ whole genome shotgun (WGS) entry which is preliminary data.</text>
</comment>
<dbReference type="KEGG" id="qsa:O6P43_020423"/>
<dbReference type="PANTHER" id="PTHR33157">
    <property type="entry name" value="AUTONOMOUS TRANSPOSABLE ELEMENT EN-1 MOSAIC PROTEIN-RELATED"/>
    <property type="match status" value="1"/>
</dbReference>